<evidence type="ECO:0000313" key="2">
    <source>
        <dbReference type="EMBL" id="CAK9114011.1"/>
    </source>
</evidence>
<sequence length="1065" mass="118397">MVQVAHGKSKLRDVVRSAVVLGRADRPPPGSRCKLAGWPEARRQRMEALLVQLPANPAEEPALSTRDWAGILWATARCKAKAPRALQDAATKAVHLPSTGVTSSDAARCFWAAATLQWTEEEFLRGARSMAQPLLPQCSEQDLSNMAWACASLGFNPCGWISELVGAYAAKFGNAEEPSSPQAVANVLWSLAKAFEGGFGEQAHDLAAQLETGILCCLPSARPQHVANILWSLAKLGAPLDTEGKLVNSLSTRMNDLLEEAEIQHLATSAWAIARLHGSQQAAAASKDFLRSLADFLRTARVKKRSDSPWSARFEGLFLSHISILCWSYARVMVAERVTRQLLSSAIQQLEPFTSTGAIKAQEHANLLWAYAEAAEKTWAASMQKPFAMLRRLVLLLCDPKLRLTGESASSFAASTKALARLPLGSAEPQARRWMQAASVRQCKRSHGLEELPPQEVVALINSLTACRSLHRRMMTSALQFLQEEECRHRELRPPQLQMLLDALSLVGLRTNAPEHMWFLQIVESRLNEFPLPLLTSTLARLQLLQPKPTDLLIAATERFREVDISFPTQKASQKDGVETVELSLPQWVRLVNSAEPMSFAEGPKDWTVEQIAEPFVYWLGGFLEDFGQETNLLSRALAFAELEEDDTRRMLLRESAVARYKAQLQVVDCLGPRFTICLALHGLKFVADAPSELQEPVWERRREEPAALEARLRFGGHSTGCEQTVVFQHFAVAKEAEAKAKSNASSSHALEKLGPGEEGEEEDEEEEAEEEEPAGKAGTKKPQKELERGKLLAFDFARENAEFKVLSRLARDLLERDVEGDVFGDVTIFTERPPSLSCLGAMMQLRNQWPNLSIHVGYAGLPAAWPEINRPTVEESGEALVRPMALEEAVCCALRGSASQSLAVALLGTDPRVRELWKSICQTGVRPSGKNVPGKKREWQDKLKYFLAHRPHAFQLDGEKLSVRLVEEPNLDQQERVSKFNKLRAAVEETILELLRCEKTSRDHRGGGGYVLIEDVACTPRVYTLWQKLRWDSSDRLAFYLQHTEEFDVWTPGRAGNAAFLHPV</sequence>
<dbReference type="Proteomes" id="UP001642484">
    <property type="component" value="Unassembled WGS sequence"/>
</dbReference>
<protein>
    <submittedName>
        <fullName evidence="3">Uncharacterized protein</fullName>
    </submittedName>
</protein>
<dbReference type="EMBL" id="CAXAMN010027961">
    <property type="protein sequence ID" value="CAK9114153.1"/>
    <property type="molecule type" value="Genomic_DNA"/>
</dbReference>
<comment type="caution">
    <text evidence="3">The sequence shown here is derived from an EMBL/GenBank/DDBJ whole genome shotgun (WGS) entry which is preliminary data.</text>
</comment>
<dbReference type="PANTHER" id="PTHR21228">
    <property type="entry name" value="FAST LEU-RICH DOMAIN-CONTAINING"/>
    <property type="match status" value="1"/>
</dbReference>
<proteinExistence type="predicted"/>
<evidence type="ECO:0000256" key="1">
    <source>
        <dbReference type="SAM" id="MobiDB-lite"/>
    </source>
</evidence>
<keyword evidence="4" id="KW-1185">Reference proteome</keyword>
<evidence type="ECO:0000313" key="4">
    <source>
        <dbReference type="Proteomes" id="UP001642484"/>
    </source>
</evidence>
<dbReference type="PANTHER" id="PTHR21228:SF40">
    <property type="entry name" value="LD45607P"/>
    <property type="match status" value="1"/>
</dbReference>
<dbReference type="InterPro" id="IPR050870">
    <property type="entry name" value="FAST_kinase"/>
</dbReference>
<feature type="compositionally biased region" description="Acidic residues" evidence="1">
    <location>
        <begin position="758"/>
        <end position="773"/>
    </location>
</feature>
<organism evidence="3 4">
    <name type="scientific">Durusdinium trenchii</name>
    <dbReference type="NCBI Taxonomy" id="1381693"/>
    <lineage>
        <taxon>Eukaryota</taxon>
        <taxon>Sar</taxon>
        <taxon>Alveolata</taxon>
        <taxon>Dinophyceae</taxon>
        <taxon>Suessiales</taxon>
        <taxon>Symbiodiniaceae</taxon>
        <taxon>Durusdinium</taxon>
    </lineage>
</organism>
<gene>
    <name evidence="2" type="ORF">CCMP2556_LOCUS52741</name>
    <name evidence="3" type="ORF">CCMP2556_LOCUS52796</name>
</gene>
<accession>A0ABP0SPG2</accession>
<dbReference type="EMBL" id="CAXAMN010027939">
    <property type="protein sequence ID" value="CAK9114011.1"/>
    <property type="molecule type" value="Genomic_DNA"/>
</dbReference>
<feature type="region of interest" description="Disordered" evidence="1">
    <location>
        <begin position="742"/>
        <end position="785"/>
    </location>
</feature>
<reference evidence="3 4" key="1">
    <citation type="submission" date="2024-02" db="EMBL/GenBank/DDBJ databases">
        <authorList>
            <person name="Chen Y."/>
            <person name="Shah S."/>
            <person name="Dougan E. K."/>
            <person name="Thang M."/>
            <person name="Chan C."/>
        </authorList>
    </citation>
    <scope>NUCLEOTIDE SEQUENCE [LARGE SCALE GENOMIC DNA]</scope>
</reference>
<name>A0ABP0SPG2_9DINO</name>
<evidence type="ECO:0000313" key="3">
    <source>
        <dbReference type="EMBL" id="CAK9114153.1"/>
    </source>
</evidence>